<dbReference type="EMBL" id="JANBTX010000609">
    <property type="protein sequence ID" value="KAJ2681567.1"/>
    <property type="molecule type" value="Genomic_DNA"/>
</dbReference>
<organism evidence="3 4">
    <name type="scientific">Coemansia spiralis</name>
    <dbReference type="NCBI Taxonomy" id="417178"/>
    <lineage>
        <taxon>Eukaryota</taxon>
        <taxon>Fungi</taxon>
        <taxon>Fungi incertae sedis</taxon>
        <taxon>Zoopagomycota</taxon>
        <taxon>Kickxellomycotina</taxon>
        <taxon>Kickxellomycetes</taxon>
        <taxon>Kickxellales</taxon>
        <taxon>Kickxellaceae</taxon>
        <taxon>Coemansia</taxon>
    </lineage>
</organism>
<protein>
    <recommendedName>
        <fullName evidence="2">Fungal-type protein kinase domain-containing protein</fullName>
    </recommendedName>
</protein>
<evidence type="ECO:0000259" key="2">
    <source>
        <dbReference type="Pfam" id="PF17667"/>
    </source>
</evidence>
<evidence type="ECO:0000313" key="3">
    <source>
        <dbReference type="EMBL" id="KAJ2681567.1"/>
    </source>
</evidence>
<dbReference type="OrthoDB" id="5584477at2759"/>
<feature type="non-terminal residue" evidence="3">
    <location>
        <position position="515"/>
    </location>
</feature>
<dbReference type="InterPro" id="IPR040976">
    <property type="entry name" value="Pkinase_fungal"/>
</dbReference>
<evidence type="ECO:0000313" key="4">
    <source>
        <dbReference type="Proteomes" id="UP001151516"/>
    </source>
</evidence>
<feature type="region of interest" description="Disordered" evidence="1">
    <location>
        <begin position="129"/>
        <end position="155"/>
    </location>
</feature>
<name>A0A9W8GCX8_9FUNG</name>
<sequence length="515" mass="56405">MAPRSREDKTELRSSPTLADTKPDYSLLAGKNFSLKYTSTIRDGNFNGLIQHILHRDCGAVCKLATSRMPELSKVAGKIGKMIAADMEARLLRAARAKGRSNSSRNKGRNSGSMYTWASDILEWTESQPLPLNNENDKSDGGGDSDGSDESQYSDDSELVGLDADYVAPFFESFMLFVAHLISEYFMSGSVSELLDPEDCRLILPIASCDMEDEDSDASSVAYANPADFASFECGMFPIGSSVERQVAPAPHLVVGGAEVVRHKSDYGEAEQRLAKKTKALFFNQHNRRFAWGLTACSCTVRAYVFGMDDIWASTDMDIASAEGRQALISLLVGWSLCPVDCLGFDPSIRYILDGDNGYPYLKIDVYEVDENTSHARKRTYYSQRCVGAADRLTGRRTRYFAALTDPKSMGEPAFLIKDVWSTSGSGSANDTRESSVLNILHAEFDGYSEFSDSFAQLVSAGPVGIRQGDALIADTTDTAFAGLPSISQARQHRRTMTKLEGSLISEADDENQVV</sequence>
<feature type="compositionally biased region" description="Acidic residues" evidence="1">
    <location>
        <begin position="146"/>
        <end position="155"/>
    </location>
</feature>
<dbReference type="Pfam" id="PF17667">
    <property type="entry name" value="Pkinase_fungal"/>
    <property type="match status" value="1"/>
</dbReference>
<dbReference type="AlphaFoldDB" id="A0A9W8GCX8"/>
<accession>A0A9W8GCX8</accession>
<reference evidence="3" key="1">
    <citation type="submission" date="2022-07" db="EMBL/GenBank/DDBJ databases">
        <title>Phylogenomic reconstructions and comparative analyses of Kickxellomycotina fungi.</title>
        <authorList>
            <person name="Reynolds N.K."/>
            <person name="Stajich J.E."/>
            <person name="Barry K."/>
            <person name="Grigoriev I.V."/>
            <person name="Crous P."/>
            <person name="Smith M.E."/>
        </authorList>
    </citation>
    <scope>NUCLEOTIDE SEQUENCE</scope>
    <source>
        <strain evidence="3">CBS 109367</strain>
    </source>
</reference>
<comment type="caution">
    <text evidence="3">The sequence shown here is derived from an EMBL/GenBank/DDBJ whole genome shotgun (WGS) entry which is preliminary data.</text>
</comment>
<dbReference type="Proteomes" id="UP001151516">
    <property type="component" value="Unassembled WGS sequence"/>
</dbReference>
<gene>
    <name evidence="3" type="ORF">IWW39_006304</name>
</gene>
<evidence type="ECO:0000256" key="1">
    <source>
        <dbReference type="SAM" id="MobiDB-lite"/>
    </source>
</evidence>
<proteinExistence type="predicted"/>
<feature type="domain" description="Fungal-type protein kinase" evidence="2">
    <location>
        <begin position="261"/>
        <end position="424"/>
    </location>
</feature>
<keyword evidence="4" id="KW-1185">Reference proteome</keyword>